<keyword evidence="1" id="KW-0378">Hydrolase</keyword>
<name>A0AC61RSH4_9FIRM</name>
<sequence>MSKYSIYELNQRQQYMMQMRPLLRKHALFSDGTKDYRTPPEPGENEKVTLTFRTAKNNVDIVWLCHESGKIPMEKQETRGEFDYYRTEVQLGTEEYRYHFEIATGMLHCYYDRMGVTPQVRPEYSFAIVPGFSTPDWAKGAVMYQILVDRFCNGDSSNDVVTNEYYYIKVYSQHVENWEQYPADFGVGEFYGGDLAGVMKKMDYLQNLGIEVLYFNPLFVSPSNHKYDIQDYDYIDPHYGVIISDGGEELQPGETDNAKATKYIKRVSDIENLEASNELFACLVAEAHKRGMRVILDGVFNHCGSFNKWLDKELIYEKEVGYATGAYISADSPYRDFFQFHDENCWPYNGSYDGWWGHDTLPKLNYEGSQELYDYILDIGRKWVSPPYNADGWRLDVAADLGHSVEFNHQFWRDFRKAVKEANPEAIVLAEHYGDPVEWLRGDQWDTVMNYDAFMEPLTWFLTGMEKHSDGYRQDMLGNFQNFEGAMNYYMTRFMTPSLQCAMNELSNHDHSRFLTRTNHKVGRVNNLGSAAAGEEVNKGVMKEAVVVQMTWPGAPTIYYGDEAGVVGFTDPDNRRTYPWGKEDQELLDFHRDIIQIHKRYDALKTGSLKFLGGDYQVMCYGRFNRRQQFVIIINNDYVEREMEWRVWPAGMGRETRLERIMFTQPESYSLEPVVYEVKNGRLKLSLPPNCAVILKNIGPK</sequence>
<dbReference type="Proteomes" id="UP000304953">
    <property type="component" value="Unassembled WGS sequence"/>
</dbReference>
<keyword evidence="2" id="KW-1185">Reference proteome</keyword>
<accession>A0AC61RSH4</accession>
<dbReference type="EMBL" id="SRYA01000048">
    <property type="protein sequence ID" value="TGY91971.1"/>
    <property type="molecule type" value="Genomic_DNA"/>
</dbReference>
<gene>
    <name evidence="1" type="ORF">E5329_19510</name>
</gene>
<comment type="caution">
    <text evidence="1">The sequence shown here is derived from an EMBL/GenBank/DDBJ whole genome shotgun (WGS) entry which is preliminary data.</text>
</comment>
<evidence type="ECO:0000313" key="2">
    <source>
        <dbReference type="Proteomes" id="UP000304953"/>
    </source>
</evidence>
<protein>
    <submittedName>
        <fullName evidence="1">Glycoside hydrolase family 13 protein</fullName>
    </submittedName>
</protein>
<organism evidence="1 2">
    <name type="scientific">Petralouisia muris</name>
    <dbReference type="NCBI Taxonomy" id="3032872"/>
    <lineage>
        <taxon>Bacteria</taxon>
        <taxon>Bacillati</taxon>
        <taxon>Bacillota</taxon>
        <taxon>Clostridia</taxon>
        <taxon>Lachnospirales</taxon>
        <taxon>Lachnospiraceae</taxon>
        <taxon>Petralouisia</taxon>
    </lineage>
</organism>
<proteinExistence type="predicted"/>
<reference evidence="1" key="1">
    <citation type="submission" date="2019-04" db="EMBL/GenBank/DDBJ databases">
        <title>Microbes associate with the intestines of laboratory mice.</title>
        <authorList>
            <person name="Navarre W."/>
            <person name="Wong E."/>
            <person name="Huang K."/>
            <person name="Tropini C."/>
            <person name="Ng K."/>
            <person name="Yu B."/>
        </authorList>
    </citation>
    <scope>NUCLEOTIDE SEQUENCE</scope>
    <source>
        <strain evidence="1">NM01_1-7b</strain>
    </source>
</reference>
<evidence type="ECO:0000313" key="1">
    <source>
        <dbReference type="EMBL" id="TGY91971.1"/>
    </source>
</evidence>